<dbReference type="Gene3D" id="3.40.50.150">
    <property type="entry name" value="Vaccinia Virus protein VP39"/>
    <property type="match status" value="1"/>
</dbReference>
<dbReference type="Proteomes" id="UP000008204">
    <property type="component" value="Chromosome"/>
</dbReference>
<protein>
    <submittedName>
        <fullName evidence="1">Methyltransferase type 12</fullName>
    </submittedName>
</protein>
<dbReference type="OrthoDB" id="9790457at2"/>
<dbReference type="RefSeq" id="WP_012594004.1">
    <property type="nucleotide sequence ID" value="NC_011726.1"/>
</dbReference>
<proteinExistence type="predicted"/>
<dbReference type="EMBL" id="CP001287">
    <property type="protein sequence ID" value="ACK64727.1"/>
    <property type="molecule type" value="Genomic_DNA"/>
</dbReference>
<dbReference type="Pfam" id="PF13489">
    <property type="entry name" value="Methyltransf_23"/>
    <property type="match status" value="1"/>
</dbReference>
<dbReference type="eggNOG" id="COG2227">
    <property type="taxonomic scope" value="Bacteria"/>
</dbReference>
<dbReference type="KEGG" id="cyp:PCC8801_0639"/>
<dbReference type="GO" id="GO:0032259">
    <property type="term" value="P:methylation"/>
    <property type="evidence" value="ECO:0007669"/>
    <property type="project" value="UniProtKB-KW"/>
</dbReference>
<dbReference type="SUPFAM" id="SSF53335">
    <property type="entry name" value="S-adenosyl-L-methionine-dependent methyltransferases"/>
    <property type="match status" value="1"/>
</dbReference>
<dbReference type="InterPro" id="IPR029063">
    <property type="entry name" value="SAM-dependent_MTases_sf"/>
</dbReference>
<evidence type="ECO:0000313" key="2">
    <source>
        <dbReference type="Proteomes" id="UP000008204"/>
    </source>
</evidence>
<organism evidence="1 2">
    <name type="scientific">Rippkaea orientalis (strain PCC 8801 / RF-1)</name>
    <name type="common">Cyanothece sp. (strain PCC 8801)</name>
    <dbReference type="NCBI Taxonomy" id="41431"/>
    <lineage>
        <taxon>Bacteria</taxon>
        <taxon>Bacillati</taxon>
        <taxon>Cyanobacteriota</taxon>
        <taxon>Cyanophyceae</taxon>
        <taxon>Oscillatoriophycideae</taxon>
        <taxon>Chroococcales</taxon>
        <taxon>Aphanothecaceae</taxon>
        <taxon>Rippkaea</taxon>
        <taxon>Rippkaea orientalis</taxon>
    </lineage>
</organism>
<keyword evidence="1" id="KW-0489">Methyltransferase</keyword>
<dbReference type="GO" id="GO:0008168">
    <property type="term" value="F:methyltransferase activity"/>
    <property type="evidence" value="ECO:0007669"/>
    <property type="project" value="UniProtKB-KW"/>
</dbReference>
<evidence type="ECO:0000313" key="1">
    <source>
        <dbReference type="EMBL" id="ACK64727.1"/>
    </source>
</evidence>
<keyword evidence="1" id="KW-0808">Transferase</keyword>
<name>B7JXH0_RIPO1</name>
<sequence length="222" mass="24995">MTKVNSYFSQVRQEIAPLIPPKVNRVLEIGCGAGTTLKWLKDNHLATYTIGFEISETAANKAHVQCDEVIVGDIENKIDILQKFEKSIDLLLLLDVLEHLKYPSEVLNYCKNLLSEKGVIVASIPNVRSIKVLGPLVFHGQWNYQHSGILDRTHLRFFTKKSSIKLFTNTGYKVEKVMGNGSLRLGDAKTFNGSITAIFNLLTLNTFEEFIANQYLILARPK</sequence>
<dbReference type="CDD" id="cd02440">
    <property type="entry name" value="AdoMet_MTases"/>
    <property type="match status" value="1"/>
</dbReference>
<accession>B7JXH0</accession>
<dbReference type="PANTHER" id="PTHR43861">
    <property type="entry name" value="TRANS-ACONITATE 2-METHYLTRANSFERASE-RELATED"/>
    <property type="match status" value="1"/>
</dbReference>
<dbReference type="STRING" id="41431.PCC8801_0639"/>
<reference evidence="2" key="1">
    <citation type="journal article" date="2011" name="MBio">
        <title>Novel metabolic attributes of the genus Cyanothece, comprising a group of unicellular nitrogen-fixing Cyanobacteria.</title>
        <authorList>
            <person name="Bandyopadhyay A."/>
            <person name="Elvitigala T."/>
            <person name="Welsh E."/>
            <person name="Stockel J."/>
            <person name="Liberton M."/>
            <person name="Min H."/>
            <person name="Sherman L.A."/>
            <person name="Pakrasi H.B."/>
        </authorList>
    </citation>
    <scope>NUCLEOTIDE SEQUENCE [LARGE SCALE GENOMIC DNA]</scope>
    <source>
        <strain evidence="2">PCC 8801</strain>
    </source>
</reference>
<dbReference type="HOGENOM" id="CLU_088541_1_0_3"/>
<gene>
    <name evidence="1" type="ordered locus">PCC8801_0639</name>
</gene>
<keyword evidence="2" id="KW-1185">Reference proteome</keyword>
<dbReference type="AlphaFoldDB" id="B7JXH0"/>